<name>A0AAD4LL78_9AGAM</name>
<dbReference type="AlphaFoldDB" id="A0AAD4LL78"/>
<accession>A0AAD4LL78</accession>
<keyword evidence="2" id="KW-1185">Reference proteome</keyword>
<comment type="caution">
    <text evidence="1">The sequence shown here is derived from an EMBL/GenBank/DDBJ whole genome shotgun (WGS) entry which is preliminary data.</text>
</comment>
<organism evidence="1 2">
    <name type="scientific">Lactarius akahatsu</name>
    <dbReference type="NCBI Taxonomy" id="416441"/>
    <lineage>
        <taxon>Eukaryota</taxon>
        <taxon>Fungi</taxon>
        <taxon>Dikarya</taxon>
        <taxon>Basidiomycota</taxon>
        <taxon>Agaricomycotina</taxon>
        <taxon>Agaricomycetes</taxon>
        <taxon>Russulales</taxon>
        <taxon>Russulaceae</taxon>
        <taxon>Lactarius</taxon>
    </lineage>
</organism>
<evidence type="ECO:0000313" key="2">
    <source>
        <dbReference type="Proteomes" id="UP001201163"/>
    </source>
</evidence>
<evidence type="ECO:0000313" key="1">
    <source>
        <dbReference type="EMBL" id="KAH8995975.1"/>
    </source>
</evidence>
<gene>
    <name evidence="1" type="ORF">EDB92DRAFT_111343</name>
</gene>
<proteinExistence type="predicted"/>
<dbReference type="Proteomes" id="UP001201163">
    <property type="component" value="Unassembled WGS sequence"/>
</dbReference>
<dbReference type="EMBL" id="JAKELL010000010">
    <property type="protein sequence ID" value="KAH8995975.1"/>
    <property type="molecule type" value="Genomic_DNA"/>
</dbReference>
<reference evidence="1" key="1">
    <citation type="submission" date="2022-01" db="EMBL/GenBank/DDBJ databases">
        <title>Comparative genomics reveals a dynamic genome evolution in the ectomycorrhizal milk-cap (Lactarius) mushrooms.</title>
        <authorList>
            <consortium name="DOE Joint Genome Institute"/>
            <person name="Lebreton A."/>
            <person name="Tang N."/>
            <person name="Kuo A."/>
            <person name="LaButti K."/>
            <person name="Drula E."/>
            <person name="Barry K."/>
            <person name="Clum A."/>
            <person name="Lipzen A."/>
            <person name="Mousain D."/>
            <person name="Ng V."/>
            <person name="Wang R."/>
            <person name="Wang X."/>
            <person name="Dai Y."/>
            <person name="Henrissat B."/>
            <person name="Grigoriev I.V."/>
            <person name="Guerin-Laguette A."/>
            <person name="Yu F."/>
            <person name="Martin F.M."/>
        </authorList>
    </citation>
    <scope>NUCLEOTIDE SEQUENCE</scope>
    <source>
        <strain evidence="1">QP</strain>
    </source>
</reference>
<sequence>MSTDKNKTTNTFVIFRSVVLRSGMHPLYVPAPSIHGIQVALRPGCPPDYPPPLPRGTIVWAASDGSSAIDSSSGYYTVRPYAEVLAESRLSAVRTVRLYAHGQTSESFTENVLTGQKRGRSTAALACRREAELSELHTPVKRKVSAENTLREARKQGTMAYPRALSNQMKLRGRAFLPWVAVITAYHQVSCVSLEPDTTQYIFASTIEDDRMFVPEDDMQSIIEESSPGTITAIWAPPSLAEHIIHDTEMKSSSKEVQQCLTSFLGPVQ</sequence>
<protein>
    <submittedName>
        <fullName evidence="1">Uncharacterized protein</fullName>
    </submittedName>
</protein>